<protein>
    <submittedName>
        <fullName evidence="1">15037_t:CDS:1</fullName>
    </submittedName>
</protein>
<keyword evidence="2" id="KW-1185">Reference proteome</keyword>
<dbReference type="EMBL" id="CAJVQC010027641">
    <property type="protein sequence ID" value="CAG8737035.1"/>
    <property type="molecule type" value="Genomic_DNA"/>
</dbReference>
<organism evidence="1 2">
    <name type="scientific">Racocetra persica</name>
    <dbReference type="NCBI Taxonomy" id="160502"/>
    <lineage>
        <taxon>Eukaryota</taxon>
        <taxon>Fungi</taxon>
        <taxon>Fungi incertae sedis</taxon>
        <taxon>Mucoromycota</taxon>
        <taxon>Glomeromycotina</taxon>
        <taxon>Glomeromycetes</taxon>
        <taxon>Diversisporales</taxon>
        <taxon>Gigasporaceae</taxon>
        <taxon>Racocetra</taxon>
    </lineage>
</organism>
<name>A0ACA9Q4B1_9GLOM</name>
<reference evidence="1" key="1">
    <citation type="submission" date="2021-06" db="EMBL/GenBank/DDBJ databases">
        <authorList>
            <person name="Kallberg Y."/>
            <person name="Tangrot J."/>
            <person name="Rosling A."/>
        </authorList>
    </citation>
    <scope>NUCLEOTIDE SEQUENCE</scope>
    <source>
        <strain evidence="1">MA461A</strain>
    </source>
</reference>
<evidence type="ECO:0000313" key="2">
    <source>
        <dbReference type="Proteomes" id="UP000789920"/>
    </source>
</evidence>
<accession>A0ACA9Q4B1</accession>
<comment type="caution">
    <text evidence="1">The sequence shown here is derived from an EMBL/GenBank/DDBJ whole genome shotgun (WGS) entry which is preliminary data.</text>
</comment>
<feature type="non-terminal residue" evidence="1">
    <location>
        <position position="67"/>
    </location>
</feature>
<gene>
    <name evidence="1" type="ORF">RPERSI_LOCUS12762</name>
</gene>
<proteinExistence type="predicted"/>
<dbReference type="Proteomes" id="UP000789920">
    <property type="component" value="Unassembled WGS sequence"/>
</dbReference>
<sequence>MTQSINQAAGQPLTLPNINIPINQATSQPQANGQPQTNGQPLIPQNVNLLINPAIGQPLIPRNDNIS</sequence>
<evidence type="ECO:0000313" key="1">
    <source>
        <dbReference type="EMBL" id="CAG8737035.1"/>
    </source>
</evidence>